<dbReference type="InterPro" id="IPR025587">
    <property type="entry name" value="DUF4351"/>
</dbReference>
<protein>
    <submittedName>
        <fullName evidence="2">DUF4351 domain-containing protein</fullName>
    </submittedName>
</protein>
<dbReference type="OrthoDB" id="932587at2"/>
<proteinExistence type="predicted"/>
<dbReference type="Pfam" id="PF14261">
    <property type="entry name" value="DUF4351"/>
    <property type="match status" value="1"/>
</dbReference>
<organism evidence="2 3">
    <name type="scientific">Massilia horti</name>
    <dbReference type="NCBI Taxonomy" id="2562153"/>
    <lineage>
        <taxon>Bacteria</taxon>
        <taxon>Pseudomonadati</taxon>
        <taxon>Pseudomonadota</taxon>
        <taxon>Betaproteobacteria</taxon>
        <taxon>Burkholderiales</taxon>
        <taxon>Oxalobacteraceae</taxon>
        <taxon>Telluria group</taxon>
        <taxon>Massilia</taxon>
    </lineage>
</organism>
<dbReference type="EMBL" id="SPUM01000107">
    <property type="protein sequence ID" value="TFW30794.1"/>
    <property type="molecule type" value="Genomic_DNA"/>
</dbReference>
<dbReference type="AlphaFoldDB" id="A0A4Y9SZX9"/>
<sequence length="87" mass="10020">MQDICSLERERNLPYISSFERKGREEGLREGRLKGKQEMLRDLLRRRFGELPPSAEKRLANASLDELTAWSIAVLEAKTLERVFASG</sequence>
<accession>A0A4Y9SZX9</accession>
<feature type="domain" description="DUF4351" evidence="1">
    <location>
        <begin position="29"/>
        <end position="81"/>
    </location>
</feature>
<reference evidence="2 3" key="1">
    <citation type="submission" date="2019-03" db="EMBL/GenBank/DDBJ databases">
        <title>Draft genome of Massilia hortus sp. nov., a novel bacterial species of the Oxalobacteraceae family.</title>
        <authorList>
            <person name="Peta V."/>
            <person name="Raths R."/>
            <person name="Bucking H."/>
        </authorList>
    </citation>
    <scope>NUCLEOTIDE SEQUENCE [LARGE SCALE GENOMIC DNA]</scope>
    <source>
        <strain evidence="2 3">ONC3</strain>
    </source>
</reference>
<dbReference type="PANTHER" id="PTHR35586:SF1">
    <property type="entry name" value="SLL1691 PROTEIN"/>
    <property type="match status" value="1"/>
</dbReference>
<evidence type="ECO:0000313" key="3">
    <source>
        <dbReference type="Proteomes" id="UP000297258"/>
    </source>
</evidence>
<keyword evidence="3" id="KW-1185">Reference proteome</keyword>
<name>A0A4Y9SZX9_9BURK</name>
<gene>
    <name evidence="2" type="ORF">E4O92_15795</name>
</gene>
<comment type="caution">
    <text evidence="2">The sequence shown here is derived from an EMBL/GenBank/DDBJ whole genome shotgun (WGS) entry which is preliminary data.</text>
</comment>
<dbReference type="PANTHER" id="PTHR35586">
    <property type="entry name" value="SLL1691 PROTEIN"/>
    <property type="match status" value="1"/>
</dbReference>
<dbReference type="Proteomes" id="UP000297258">
    <property type="component" value="Unassembled WGS sequence"/>
</dbReference>
<evidence type="ECO:0000313" key="2">
    <source>
        <dbReference type="EMBL" id="TFW30794.1"/>
    </source>
</evidence>
<evidence type="ECO:0000259" key="1">
    <source>
        <dbReference type="Pfam" id="PF14261"/>
    </source>
</evidence>